<evidence type="ECO:0000259" key="2">
    <source>
        <dbReference type="Pfam" id="PF00892"/>
    </source>
</evidence>
<feature type="transmembrane region" description="Helical" evidence="1">
    <location>
        <begin position="15"/>
        <end position="38"/>
    </location>
</feature>
<feature type="transmembrane region" description="Helical" evidence="1">
    <location>
        <begin position="72"/>
        <end position="87"/>
    </location>
</feature>
<keyword evidence="1" id="KW-0812">Transmembrane</keyword>
<name>X1PT73_9ZZZZ</name>
<dbReference type="EMBL" id="BARV01033169">
    <property type="protein sequence ID" value="GAI42295.1"/>
    <property type="molecule type" value="Genomic_DNA"/>
</dbReference>
<protein>
    <recommendedName>
        <fullName evidence="2">EamA domain-containing protein</fullName>
    </recommendedName>
</protein>
<dbReference type="AlphaFoldDB" id="X1PT73"/>
<evidence type="ECO:0000313" key="3">
    <source>
        <dbReference type="EMBL" id="GAI42295.1"/>
    </source>
</evidence>
<dbReference type="Gene3D" id="1.10.3730.20">
    <property type="match status" value="1"/>
</dbReference>
<dbReference type="GO" id="GO:0016020">
    <property type="term" value="C:membrane"/>
    <property type="evidence" value="ECO:0007669"/>
    <property type="project" value="InterPro"/>
</dbReference>
<feature type="domain" description="EamA" evidence="2">
    <location>
        <begin position="18"/>
        <end position="87"/>
    </location>
</feature>
<gene>
    <name evidence="3" type="ORF">S06H3_52182</name>
</gene>
<feature type="transmembrane region" description="Helical" evidence="1">
    <location>
        <begin position="44"/>
        <end position="65"/>
    </location>
</feature>
<comment type="caution">
    <text evidence="3">The sequence shown here is derived from an EMBL/GenBank/DDBJ whole genome shotgun (WGS) entry which is preliminary data.</text>
</comment>
<evidence type="ECO:0000256" key="1">
    <source>
        <dbReference type="SAM" id="Phobius"/>
    </source>
</evidence>
<sequence>MVVTRVKIRIKFDKCVGLSILSGIGLFTGELLSFFALGMEKASVLSPIYGAVIPFGFLLSIFLLGEKPTKKTILGVITVFTGVFLVTI</sequence>
<dbReference type="InterPro" id="IPR000620">
    <property type="entry name" value="EamA_dom"/>
</dbReference>
<dbReference type="InterPro" id="IPR037185">
    <property type="entry name" value="EmrE-like"/>
</dbReference>
<organism evidence="3">
    <name type="scientific">marine sediment metagenome</name>
    <dbReference type="NCBI Taxonomy" id="412755"/>
    <lineage>
        <taxon>unclassified sequences</taxon>
        <taxon>metagenomes</taxon>
        <taxon>ecological metagenomes</taxon>
    </lineage>
</organism>
<proteinExistence type="predicted"/>
<keyword evidence="1" id="KW-1133">Transmembrane helix</keyword>
<dbReference type="Pfam" id="PF00892">
    <property type="entry name" value="EamA"/>
    <property type="match status" value="1"/>
</dbReference>
<dbReference type="SUPFAM" id="SSF103481">
    <property type="entry name" value="Multidrug resistance efflux transporter EmrE"/>
    <property type="match status" value="1"/>
</dbReference>
<keyword evidence="1" id="KW-0472">Membrane</keyword>
<reference evidence="3" key="1">
    <citation type="journal article" date="2014" name="Front. Microbiol.">
        <title>High frequency of phylogenetically diverse reductive dehalogenase-homologous genes in deep subseafloor sedimentary metagenomes.</title>
        <authorList>
            <person name="Kawai M."/>
            <person name="Futagami T."/>
            <person name="Toyoda A."/>
            <person name="Takaki Y."/>
            <person name="Nishi S."/>
            <person name="Hori S."/>
            <person name="Arai W."/>
            <person name="Tsubouchi T."/>
            <person name="Morono Y."/>
            <person name="Uchiyama I."/>
            <person name="Ito T."/>
            <person name="Fujiyama A."/>
            <person name="Inagaki F."/>
            <person name="Takami H."/>
        </authorList>
    </citation>
    <scope>NUCLEOTIDE SEQUENCE</scope>
    <source>
        <strain evidence="3">Expedition CK06-06</strain>
    </source>
</reference>
<accession>X1PT73</accession>